<accession>A0A6M3X4I2</accession>
<evidence type="ECO:0000313" key="1">
    <source>
        <dbReference type="EMBL" id="QJH92666.1"/>
    </source>
</evidence>
<organism evidence="1">
    <name type="scientific">viral metagenome</name>
    <dbReference type="NCBI Taxonomy" id="1070528"/>
    <lineage>
        <taxon>unclassified sequences</taxon>
        <taxon>metagenomes</taxon>
        <taxon>organismal metagenomes</taxon>
    </lineage>
</organism>
<name>A0A6M3X4I2_9ZZZZ</name>
<sequence>MKVIYSVHAGTWVTTLAQRGWLERLFTLPWKPWKSTKPVRYFEPISYITGKGTDKEVLVIHPSLKYQMETK</sequence>
<dbReference type="EMBL" id="MT143956">
    <property type="protein sequence ID" value="QJH93214.1"/>
    <property type="molecule type" value="Genomic_DNA"/>
</dbReference>
<gene>
    <name evidence="1" type="ORF">MM171A02629_0003</name>
    <name evidence="2" type="ORF">MM171B03398_0010</name>
</gene>
<evidence type="ECO:0000313" key="2">
    <source>
        <dbReference type="EMBL" id="QJH93214.1"/>
    </source>
</evidence>
<dbReference type="EMBL" id="MT143910">
    <property type="protein sequence ID" value="QJH92666.1"/>
    <property type="molecule type" value="Genomic_DNA"/>
</dbReference>
<proteinExistence type="predicted"/>
<reference evidence="1" key="1">
    <citation type="submission" date="2020-03" db="EMBL/GenBank/DDBJ databases">
        <title>The deep terrestrial virosphere.</title>
        <authorList>
            <person name="Holmfeldt K."/>
            <person name="Nilsson E."/>
            <person name="Simone D."/>
            <person name="Lopez-Fernandez M."/>
            <person name="Wu X."/>
            <person name="de Brujin I."/>
            <person name="Lundin D."/>
            <person name="Andersson A."/>
            <person name="Bertilsson S."/>
            <person name="Dopson M."/>
        </authorList>
    </citation>
    <scope>NUCLEOTIDE SEQUENCE</scope>
    <source>
        <strain evidence="1">MM171A02629</strain>
        <strain evidence="2">MM171B03398</strain>
    </source>
</reference>
<dbReference type="AlphaFoldDB" id="A0A6M3X4I2"/>
<protein>
    <submittedName>
        <fullName evidence="1">Uncharacterized protein</fullName>
    </submittedName>
</protein>